<feature type="domain" description="Gnk2-homologous" evidence="3">
    <location>
        <begin position="12"/>
        <end position="127"/>
    </location>
</feature>
<dbReference type="PROSITE" id="PS51473">
    <property type="entry name" value="GNK2"/>
    <property type="match status" value="1"/>
</dbReference>
<accession>A0A3L6R685</accession>
<dbReference type="AlphaFoldDB" id="A0A3L6R685"/>
<evidence type="ECO:0000256" key="1">
    <source>
        <dbReference type="ARBA" id="ARBA00022729"/>
    </source>
</evidence>
<dbReference type="Gene3D" id="3.30.430.20">
    <property type="entry name" value="Gnk2 domain, C-X8-C-X2-C motif"/>
    <property type="match status" value="1"/>
</dbReference>
<keyword evidence="2" id="KW-0677">Repeat</keyword>
<evidence type="ECO:0000259" key="3">
    <source>
        <dbReference type="PROSITE" id="PS51473"/>
    </source>
</evidence>
<proteinExistence type="predicted"/>
<evidence type="ECO:0000313" key="4">
    <source>
        <dbReference type="EMBL" id="RLM98338.1"/>
    </source>
</evidence>
<gene>
    <name evidence="4" type="ORF">C2845_PM06G20470</name>
</gene>
<comment type="caution">
    <text evidence="4">The sequence shown here is derived from an EMBL/GenBank/DDBJ whole genome shotgun (WGS) entry which is preliminary data.</text>
</comment>
<dbReference type="Proteomes" id="UP000275267">
    <property type="component" value="Unassembled WGS sequence"/>
</dbReference>
<protein>
    <recommendedName>
        <fullName evidence="3">Gnk2-homologous domain-containing protein</fullName>
    </recommendedName>
</protein>
<dbReference type="CDD" id="cd23509">
    <property type="entry name" value="Gnk2-like"/>
    <property type="match status" value="1"/>
</dbReference>
<evidence type="ECO:0000256" key="2">
    <source>
        <dbReference type="ARBA" id="ARBA00022737"/>
    </source>
</evidence>
<dbReference type="OrthoDB" id="688286at2759"/>
<organism evidence="4 5">
    <name type="scientific">Panicum miliaceum</name>
    <name type="common">Proso millet</name>
    <name type="synonym">Broomcorn millet</name>
    <dbReference type="NCBI Taxonomy" id="4540"/>
    <lineage>
        <taxon>Eukaryota</taxon>
        <taxon>Viridiplantae</taxon>
        <taxon>Streptophyta</taxon>
        <taxon>Embryophyta</taxon>
        <taxon>Tracheophyta</taxon>
        <taxon>Spermatophyta</taxon>
        <taxon>Magnoliopsida</taxon>
        <taxon>Liliopsida</taxon>
        <taxon>Poales</taxon>
        <taxon>Poaceae</taxon>
        <taxon>PACMAD clade</taxon>
        <taxon>Panicoideae</taxon>
        <taxon>Panicodae</taxon>
        <taxon>Paniceae</taxon>
        <taxon>Panicinae</taxon>
        <taxon>Panicum</taxon>
        <taxon>Panicum sect. Panicum</taxon>
    </lineage>
</organism>
<evidence type="ECO:0000313" key="5">
    <source>
        <dbReference type="Proteomes" id="UP000275267"/>
    </source>
</evidence>
<dbReference type="EMBL" id="PQIB02000009">
    <property type="protein sequence ID" value="RLM98338.1"/>
    <property type="molecule type" value="Genomic_DNA"/>
</dbReference>
<keyword evidence="5" id="KW-1185">Reference proteome</keyword>
<dbReference type="InterPro" id="IPR002902">
    <property type="entry name" value="GNK2"/>
</dbReference>
<name>A0A3L6R685_PANMI</name>
<sequence length="178" mass="18320">MASPALSAALLLAFLFLGPAGKLLLLLLHATRPVVRLAGLDLARLAADEPARTLAAGERRSLYDPGRTVRALAQCTGDRAPPADCLRCLRGSAWQAALSCGGAGAGWLRGGRVLSYGCYLRFEVSYRCGGRTKTASGEARSRADCSSASAPASSGGASLRWLAGALVAAVLLHGPRGM</sequence>
<reference evidence="5" key="1">
    <citation type="journal article" date="2019" name="Nat. Commun.">
        <title>The genome of broomcorn millet.</title>
        <authorList>
            <person name="Zou C."/>
            <person name="Miki D."/>
            <person name="Li D."/>
            <person name="Tang Q."/>
            <person name="Xiao L."/>
            <person name="Rajput S."/>
            <person name="Deng P."/>
            <person name="Jia W."/>
            <person name="Huang R."/>
            <person name="Zhang M."/>
            <person name="Sun Y."/>
            <person name="Hu J."/>
            <person name="Fu X."/>
            <person name="Schnable P.S."/>
            <person name="Li F."/>
            <person name="Zhang H."/>
            <person name="Feng B."/>
            <person name="Zhu X."/>
            <person name="Liu R."/>
            <person name="Schnable J.C."/>
            <person name="Zhu J.-K."/>
            <person name="Zhang H."/>
        </authorList>
    </citation>
    <scope>NUCLEOTIDE SEQUENCE [LARGE SCALE GENOMIC DNA]</scope>
</reference>
<keyword evidence="1" id="KW-0732">Signal</keyword>
<dbReference type="InterPro" id="IPR038408">
    <property type="entry name" value="GNK2_sf"/>
</dbReference>